<dbReference type="PANTHER" id="PTHR43322">
    <property type="entry name" value="1-D-DEOXYXYLULOSE 5-PHOSPHATE SYNTHASE-RELATED"/>
    <property type="match status" value="1"/>
</dbReference>
<dbReference type="SUPFAM" id="SSF52518">
    <property type="entry name" value="Thiamin diphosphate-binding fold (THDP-binding)"/>
    <property type="match status" value="2"/>
</dbReference>
<keyword evidence="8 11" id="KW-0786">Thiamine pyrophosphate</keyword>
<dbReference type="PANTHER" id="PTHR43322:SF5">
    <property type="entry name" value="1-DEOXY-D-XYLULOSE-5-PHOSPHATE SYNTHASE, CHLOROPLASTIC"/>
    <property type="match status" value="1"/>
</dbReference>
<evidence type="ECO:0000259" key="13">
    <source>
        <dbReference type="SMART" id="SM00861"/>
    </source>
</evidence>
<comment type="subunit">
    <text evidence="3 11">Homodimer.</text>
</comment>
<evidence type="ECO:0000256" key="9">
    <source>
        <dbReference type="ARBA" id="ARBA00023229"/>
    </source>
</evidence>
<reference evidence="14 15" key="1">
    <citation type="submission" date="2017-06" db="EMBL/GenBank/DDBJ databases">
        <title>Novel microbial phyla capable of carbon fixation and sulfur reduction in deep-sea sediments.</title>
        <authorList>
            <person name="Huang J."/>
            <person name="Baker B."/>
            <person name="Wang Y."/>
        </authorList>
    </citation>
    <scope>NUCLEOTIDE SEQUENCE [LARGE SCALE GENOMIC DNA]</scope>
    <source>
        <strain evidence="14">B3_LCP</strain>
    </source>
</reference>
<feature type="binding site" evidence="11">
    <location>
        <begin position="113"/>
        <end position="115"/>
    </location>
    <ligand>
        <name>thiamine diphosphate</name>
        <dbReference type="ChEBI" id="CHEBI:58937"/>
    </ligand>
</feature>
<comment type="function">
    <text evidence="10 11">Catalyzes the acyloin condensation reaction between C atoms 2 and 3 of pyruvate and glyceraldehyde 3-phosphate to yield 1-deoxy-D-xylulose-5-phosphate (DXP).</text>
</comment>
<comment type="caution">
    <text evidence="14">The sequence shown here is derived from an EMBL/GenBank/DDBJ whole genome shotgun (WGS) entry which is preliminary data.</text>
</comment>
<evidence type="ECO:0000256" key="8">
    <source>
        <dbReference type="ARBA" id="ARBA00023052"/>
    </source>
</evidence>
<evidence type="ECO:0000256" key="4">
    <source>
        <dbReference type="ARBA" id="ARBA00022679"/>
    </source>
</evidence>
<proteinExistence type="inferred from homology"/>
<evidence type="ECO:0000256" key="5">
    <source>
        <dbReference type="ARBA" id="ARBA00022723"/>
    </source>
</evidence>
<dbReference type="Gene3D" id="3.40.50.970">
    <property type="match status" value="2"/>
</dbReference>
<dbReference type="GO" id="GO:0009228">
    <property type="term" value="P:thiamine biosynthetic process"/>
    <property type="evidence" value="ECO:0007669"/>
    <property type="project" value="UniProtKB-UniRule"/>
</dbReference>
<dbReference type="PROSITE" id="PS00802">
    <property type="entry name" value="TRANSKETOLASE_2"/>
    <property type="match status" value="1"/>
</dbReference>
<dbReference type="SUPFAM" id="SSF52922">
    <property type="entry name" value="TK C-terminal domain-like"/>
    <property type="match status" value="1"/>
</dbReference>
<dbReference type="GO" id="GO:0019288">
    <property type="term" value="P:isopentenyl diphosphate biosynthetic process, methylerythritol 4-phosphate pathway"/>
    <property type="evidence" value="ECO:0007669"/>
    <property type="project" value="TreeGrafter"/>
</dbReference>
<dbReference type="InterPro" id="IPR005475">
    <property type="entry name" value="Transketolase-like_Pyr-bd"/>
</dbReference>
<dbReference type="UniPathway" id="UPA00064">
    <property type="reaction ID" value="UER00091"/>
</dbReference>
<dbReference type="CDD" id="cd02007">
    <property type="entry name" value="TPP_DXS"/>
    <property type="match status" value="1"/>
</dbReference>
<feature type="compositionally biased region" description="Basic and acidic residues" evidence="12">
    <location>
        <begin position="631"/>
        <end position="652"/>
    </location>
</feature>
<dbReference type="FunFam" id="3.40.50.920:FF:000002">
    <property type="entry name" value="1-deoxy-D-xylulose-5-phosphate synthase"/>
    <property type="match status" value="1"/>
</dbReference>
<evidence type="ECO:0000256" key="6">
    <source>
        <dbReference type="ARBA" id="ARBA00022842"/>
    </source>
</evidence>
<keyword evidence="5 11" id="KW-0479">Metal-binding</keyword>
<dbReference type="InterPro" id="IPR005477">
    <property type="entry name" value="Dxylulose-5-P_synthase"/>
</dbReference>
<feature type="binding site" evidence="11">
    <location>
        <begin position="145"/>
        <end position="146"/>
    </location>
    <ligand>
        <name>thiamine diphosphate</name>
        <dbReference type="ChEBI" id="CHEBI:58937"/>
    </ligand>
</feature>
<dbReference type="InterPro" id="IPR029061">
    <property type="entry name" value="THDP-binding"/>
</dbReference>
<evidence type="ECO:0000313" key="15">
    <source>
        <dbReference type="Proteomes" id="UP000319619"/>
    </source>
</evidence>
<keyword evidence="9 11" id="KW-0414">Isoprene biosynthesis</keyword>
<dbReference type="Gene3D" id="3.40.50.920">
    <property type="match status" value="1"/>
</dbReference>
<keyword evidence="4 11" id="KW-0808">Transferase</keyword>
<dbReference type="InterPro" id="IPR049557">
    <property type="entry name" value="Transketolase_CS"/>
</dbReference>
<dbReference type="GO" id="GO:0005829">
    <property type="term" value="C:cytosol"/>
    <property type="evidence" value="ECO:0007669"/>
    <property type="project" value="TreeGrafter"/>
</dbReference>
<comment type="similarity">
    <text evidence="2 11">Belongs to the transketolase family. DXPS subfamily.</text>
</comment>
<dbReference type="EMBL" id="NJBN01000003">
    <property type="protein sequence ID" value="TKJ41307.1"/>
    <property type="molecule type" value="Genomic_DNA"/>
</dbReference>
<dbReference type="Proteomes" id="UP000319619">
    <property type="component" value="Unassembled WGS sequence"/>
</dbReference>
<keyword evidence="6 11" id="KW-0460">Magnesium</keyword>
<dbReference type="PROSITE" id="PS00801">
    <property type="entry name" value="TRANSKETOLASE_1"/>
    <property type="match status" value="1"/>
</dbReference>
<dbReference type="Pfam" id="PF13292">
    <property type="entry name" value="DXP_synthase_N"/>
    <property type="match status" value="1"/>
</dbReference>
<organism evidence="14 15">
    <name type="scientific">candidate division LCP-89 bacterium B3_LCP</name>
    <dbReference type="NCBI Taxonomy" id="2012998"/>
    <lineage>
        <taxon>Bacteria</taxon>
        <taxon>Pseudomonadati</taxon>
        <taxon>Bacteria division LCP-89</taxon>
    </lineage>
</organism>
<comment type="catalytic activity">
    <reaction evidence="11">
        <text>D-glyceraldehyde 3-phosphate + pyruvate + H(+) = 1-deoxy-D-xylulose 5-phosphate + CO2</text>
        <dbReference type="Rhea" id="RHEA:12605"/>
        <dbReference type="ChEBI" id="CHEBI:15361"/>
        <dbReference type="ChEBI" id="CHEBI:15378"/>
        <dbReference type="ChEBI" id="CHEBI:16526"/>
        <dbReference type="ChEBI" id="CHEBI:57792"/>
        <dbReference type="ChEBI" id="CHEBI:59776"/>
        <dbReference type="EC" id="2.2.1.7"/>
    </reaction>
</comment>
<feature type="binding site" evidence="11">
    <location>
        <position position="364"/>
    </location>
    <ligand>
        <name>thiamine diphosphate</name>
        <dbReference type="ChEBI" id="CHEBI:58937"/>
    </ligand>
</feature>
<dbReference type="AlphaFoldDB" id="A0A532V2T5"/>
<dbReference type="NCBIfam" id="NF003933">
    <property type="entry name" value="PRK05444.2-2"/>
    <property type="match status" value="1"/>
</dbReference>
<protein>
    <recommendedName>
        <fullName evidence="11">1-deoxy-D-xylulose-5-phosphate synthase</fullName>
        <ecNumber evidence="11">2.2.1.7</ecNumber>
    </recommendedName>
    <alternativeName>
        <fullName evidence="11">1-deoxyxylulose-5-phosphate synthase</fullName>
        <shortName evidence="11">DXP synthase</shortName>
        <shortName evidence="11">DXPS</shortName>
    </alternativeName>
</protein>
<accession>A0A532V2T5</accession>
<dbReference type="Pfam" id="PF02779">
    <property type="entry name" value="Transket_pyr"/>
    <property type="match status" value="1"/>
</dbReference>
<gene>
    <name evidence="11 14" type="primary">dxs</name>
    <name evidence="14" type="ORF">CEE37_06295</name>
</gene>
<evidence type="ECO:0000256" key="11">
    <source>
        <dbReference type="HAMAP-Rule" id="MF_00315"/>
    </source>
</evidence>
<dbReference type="FunFam" id="3.40.50.970:FF:000005">
    <property type="entry name" value="1-deoxy-D-xylulose-5-phosphate synthase"/>
    <property type="match status" value="1"/>
</dbReference>
<feature type="domain" description="Transketolase-like pyrimidine-binding" evidence="13">
    <location>
        <begin position="313"/>
        <end position="478"/>
    </location>
</feature>
<dbReference type="GO" id="GO:0030976">
    <property type="term" value="F:thiamine pyrophosphate binding"/>
    <property type="evidence" value="ECO:0007669"/>
    <property type="project" value="UniProtKB-UniRule"/>
</dbReference>
<comment type="cofactor">
    <cofactor evidence="11">
        <name>Mg(2+)</name>
        <dbReference type="ChEBI" id="CHEBI:18420"/>
    </cofactor>
    <text evidence="11">Binds 1 Mg(2+) ion per subunit.</text>
</comment>
<dbReference type="InterPro" id="IPR033248">
    <property type="entry name" value="Transketolase_C"/>
</dbReference>
<dbReference type="GO" id="GO:0016114">
    <property type="term" value="P:terpenoid biosynthetic process"/>
    <property type="evidence" value="ECO:0007669"/>
    <property type="project" value="UniProtKB-UniRule"/>
</dbReference>
<evidence type="ECO:0000256" key="7">
    <source>
        <dbReference type="ARBA" id="ARBA00022977"/>
    </source>
</evidence>
<comment type="cofactor">
    <cofactor evidence="11">
        <name>thiamine diphosphate</name>
        <dbReference type="ChEBI" id="CHEBI:58937"/>
    </cofactor>
    <text evidence="11">Binds 1 thiamine pyrophosphate per subunit.</text>
</comment>
<evidence type="ECO:0000256" key="12">
    <source>
        <dbReference type="SAM" id="MobiDB-lite"/>
    </source>
</evidence>
<name>A0A532V2T5_UNCL8</name>
<dbReference type="HAMAP" id="MF_00315">
    <property type="entry name" value="DXP_synth"/>
    <property type="match status" value="1"/>
</dbReference>
<dbReference type="NCBIfam" id="TIGR00204">
    <property type="entry name" value="dxs"/>
    <property type="match status" value="1"/>
</dbReference>
<dbReference type="InterPro" id="IPR009014">
    <property type="entry name" value="Transketo_C/PFOR_II"/>
</dbReference>
<evidence type="ECO:0000256" key="1">
    <source>
        <dbReference type="ARBA" id="ARBA00004980"/>
    </source>
</evidence>
<feature type="binding site" evidence="11">
    <location>
        <position position="72"/>
    </location>
    <ligand>
        <name>thiamine diphosphate</name>
        <dbReference type="ChEBI" id="CHEBI:58937"/>
    </ligand>
</feature>
<feature type="binding site" evidence="11">
    <location>
        <position position="144"/>
    </location>
    <ligand>
        <name>Mg(2+)</name>
        <dbReference type="ChEBI" id="CHEBI:18420"/>
    </ligand>
</feature>
<evidence type="ECO:0000256" key="3">
    <source>
        <dbReference type="ARBA" id="ARBA00011738"/>
    </source>
</evidence>
<feature type="binding site" evidence="11">
    <location>
        <position position="173"/>
    </location>
    <ligand>
        <name>thiamine diphosphate</name>
        <dbReference type="ChEBI" id="CHEBI:58937"/>
    </ligand>
</feature>
<dbReference type="Pfam" id="PF02780">
    <property type="entry name" value="Transketolase_C"/>
    <property type="match status" value="1"/>
</dbReference>
<dbReference type="SMART" id="SM00861">
    <property type="entry name" value="Transket_pyr"/>
    <property type="match status" value="1"/>
</dbReference>
<dbReference type="InterPro" id="IPR020826">
    <property type="entry name" value="Transketolase_BS"/>
</dbReference>
<evidence type="ECO:0000313" key="14">
    <source>
        <dbReference type="EMBL" id="TKJ41307.1"/>
    </source>
</evidence>
<evidence type="ECO:0000256" key="10">
    <source>
        <dbReference type="ARBA" id="ARBA00055605"/>
    </source>
</evidence>
<dbReference type="GO" id="GO:0008661">
    <property type="term" value="F:1-deoxy-D-xylulose-5-phosphate synthase activity"/>
    <property type="evidence" value="ECO:0007669"/>
    <property type="project" value="UniProtKB-UniRule"/>
</dbReference>
<comment type="pathway">
    <text evidence="1 11">Metabolic intermediate biosynthesis; 1-deoxy-D-xylulose 5-phosphate biosynthesis; 1-deoxy-D-xylulose 5-phosphate from D-glyceraldehyde 3-phosphate and pyruvate: step 1/1.</text>
</comment>
<keyword evidence="7 11" id="KW-0784">Thiamine biosynthesis</keyword>
<dbReference type="EC" id="2.2.1.7" evidence="11"/>
<dbReference type="CDD" id="cd07033">
    <property type="entry name" value="TPP_PYR_DXS_TK_like"/>
    <property type="match status" value="1"/>
</dbReference>
<dbReference type="GO" id="GO:0000287">
    <property type="term" value="F:magnesium ion binding"/>
    <property type="evidence" value="ECO:0007669"/>
    <property type="project" value="UniProtKB-UniRule"/>
</dbReference>
<feature type="binding site" evidence="11">
    <location>
        <position position="173"/>
    </location>
    <ligand>
        <name>Mg(2+)</name>
        <dbReference type="ChEBI" id="CHEBI:18420"/>
    </ligand>
</feature>
<sequence length="665" mass="72582">MRLSKINSPDDLKKVSLIDLPGLAQELREYIINHVSVTGGHLAPSLGAVDLTIALHYIFDTPRDKIIWDVGHQAYAHKILTGRREEFPKNRQYQGISGFPNPKESPHDAFGTGHASTSISAGYGMVCARDLTGEKYNVISVIGDGSMTGGLAFEGLNNAGASKRNFIVVLNDNTMSISPNVGALSKYLALLITNPHLNKIKRDLLEFANRIPQGDRIARSWGRLENSIKAMLAPGMFFEQLGFRYIGPLDGHKIDDLVNIFQKVKELPGPILIHVLTKKGKGYQPAENDATHFHGVGSFSKTTGQANGKSKNPSYTSIFGKTLVSIAKERKDVIAITAAMTDGTGLTEFSKLYPDRFFDVGIAESHAVTFASGLAVQGLRPVVAIYSTFLQRAYDQIIHDVALQNIPVIFALDRAGLVGEDGPTHHGCFDLSYLRNIPNLTVLVPRDENEFQHMIATAIEWKQGPIAVRYPRGAGVGCVLDQELQPLPVGKAEVARTGNSGAILTLGPIFWEAMQAAQMLDEKGIPLSVINMRSLKPLDLDLLKQISVQFDRVITVEEGILAGGFGSAVMEAFEKMEASAPMVKRLGIKDEFIEQGSRSILLKNVGLDAENIARQASEFFSKSGEKPIIPKAEKTAKIDDIRDHSQHTDTQDMGRSSRLPGVAQK</sequence>
<evidence type="ECO:0000256" key="2">
    <source>
        <dbReference type="ARBA" id="ARBA00011081"/>
    </source>
</evidence>
<feature type="binding site" evidence="11">
    <location>
        <position position="283"/>
    </location>
    <ligand>
        <name>thiamine diphosphate</name>
        <dbReference type="ChEBI" id="CHEBI:58937"/>
    </ligand>
</feature>
<feature type="region of interest" description="Disordered" evidence="12">
    <location>
        <begin position="624"/>
        <end position="665"/>
    </location>
</feature>